<dbReference type="AlphaFoldDB" id="A0A0H5C896"/>
<keyword evidence="2" id="KW-0833">Ubl conjugation pathway</keyword>
<dbReference type="GeneID" id="30990837"/>
<dbReference type="Gene3D" id="3.10.110.10">
    <property type="entry name" value="Ubiquitin Conjugating Enzyme"/>
    <property type="match status" value="1"/>
</dbReference>
<dbReference type="Pfam" id="PF00179">
    <property type="entry name" value="UQ_con"/>
    <property type="match status" value="1"/>
</dbReference>
<organism evidence="6 8">
    <name type="scientific">Cyberlindnera jadinii (strain ATCC 18201 / CBS 1600 / BCRC 20928 / JCM 3617 / NBRC 0987 / NRRL Y-1542)</name>
    <name type="common">Torula yeast</name>
    <name type="synonym">Candida utilis</name>
    <dbReference type="NCBI Taxonomy" id="983966"/>
    <lineage>
        <taxon>Eukaryota</taxon>
        <taxon>Fungi</taxon>
        <taxon>Dikarya</taxon>
        <taxon>Ascomycota</taxon>
        <taxon>Saccharomycotina</taxon>
        <taxon>Saccharomycetes</taxon>
        <taxon>Phaffomycetales</taxon>
        <taxon>Phaffomycetaceae</taxon>
        <taxon>Cyberlindnera</taxon>
    </lineage>
</organism>
<evidence type="ECO:0000313" key="7">
    <source>
        <dbReference type="EMBL" id="ODV73234.1"/>
    </source>
</evidence>
<sequence>MSKAATVRLKKEYKKLLEQPVPLIVAKPAESNILEWHYVITGPQDTPYADGQYHGTVVFPREYPFQPPTIRMITPSGRFVPGQRICLSMSDFHPESWNPAWNVSTILKALQSFMVDDEPATGYNEFR</sequence>
<keyword evidence="9" id="KW-1185">Reference proteome</keyword>
<dbReference type="EMBL" id="CDQK01000006">
    <property type="protein sequence ID" value="CEP24438.1"/>
    <property type="molecule type" value="Genomic_DNA"/>
</dbReference>
<dbReference type="InterPro" id="IPR000608">
    <property type="entry name" value="UBC"/>
</dbReference>
<evidence type="ECO:0000256" key="4">
    <source>
        <dbReference type="ARBA" id="ARBA00043952"/>
    </source>
</evidence>
<evidence type="ECO:0000313" key="8">
    <source>
        <dbReference type="Proteomes" id="UP000038830"/>
    </source>
</evidence>
<dbReference type="PROSITE" id="PS50127">
    <property type="entry name" value="UBC_2"/>
    <property type="match status" value="1"/>
</dbReference>
<dbReference type="InterPro" id="IPR050113">
    <property type="entry name" value="Ub_conjugating_enzyme"/>
</dbReference>
<dbReference type="GO" id="GO:0005524">
    <property type="term" value="F:ATP binding"/>
    <property type="evidence" value="ECO:0007669"/>
    <property type="project" value="UniProtKB-KW"/>
</dbReference>
<dbReference type="OrthoDB" id="1158011at2759"/>
<dbReference type="SUPFAM" id="SSF54495">
    <property type="entry name" value="UBC-like"/>
    <property type="match status" value="1"/>
</dbReference>
<feature type="domain" description="UBC core" evidence="5">
    <location>
        <begin position="4"/>
        <end position="127"/>
    </location>
</feature>
<evidence type="ECO:0000313" key="9">
    <source>
        <dbReference type="Proteomes" id="UP000094389"/>
    </source>
</evidence>
<dbReference type="InterPro" id="IPR016135">
    <property type="entry name" value="UBQ-conjugating_enzyme/RWD"/>
</dbReference>
<dbReference type="CDD" id="cd23799">
    <property type="entry name" value="UBCc_UBE2J"/>
    <property type="match status" value="1"/>
</dbReference>
<evidence type="ECO:0000256" key="3">
    <source>
        <dbReference type="ARBA" id="ARBA00022840"/>
    </source>
</evidence>
<reference evidence="8" key="2">
    <citation type="journal article" date="2015" name="J. Biotechnol.">
        <title>The structure of the Cyberlindnera jadinii genome and its relation to Candida utilis analyzed by the occurrence of single nucleotide polymorphisms.</title>
        <authorList>
            <person name="Rupp O."/>
            <person name="Brinkrolf K."/>
            <person name="Buerth C."/>
            <person name="Kunigo M."/>
            <person name="Schneider J."/>
            <person name="Jaenicke S."/>
            <person name="Goesmann A."/>
            <person name="Puehler A."/>
            <person name="Jaeger K.-E."/>
            <person name="Ernst J.F."/>
        </authorList>
    </citation>
    <scope>NUCLEOTIDE SEQUENCE [LARGE SCALE GENOMIC DNA]</scope>
    <source>
        <strain evidence="8">ATCC 18201 / CBS 1600 / BCRC 20928 / JCM 3617 / NBRC 0987 / NRRL Y-1542</strain>
    </source>
</reference>
<accession>A0A0H5C896</accession>
<dbReference type="Proteomes" id="UP000038830">
    <property type="component" value="Unassembled WGS sequence"/>
</dbReference>
<reference evidence="7 9" key="3">
    <citation type="journal article" date="2016" name="Proc. Natl. Acad. Sci. U.S.A.">
        <title>Comparative genomics of biotechnologically important yeasts.</title>
        <authorList>
            <person name="Riley R."/>
            <person name="Haridas S."/>
            <person name="Wolfe K.H."/>
            <person name="Lopes M.R."/>
            <person name="Hittinger C.T."/>
            <person name="Goeker M."/>
            <person name="Salamov A.A."/>
            <person name="Wisecaver J.H."/>
            <person name="Long T.M."/>
            <person name="Calvey C.H."/>
            <person name="Aerts A.L."/>
            <person name="Barry K.W."/>
            <person name="Choi C."/>
            <person name="Clum A."/>
            <person name="Coughlan A.Y."/>
            <person name="Deshpande S."/>
            <person name="Douglass A.P."/>
            <person name="Hanson S.J."/>
            <person name="Klenk H.-P."/>
            <person name="LaButti K.M."/>
            <person name="Lapidus A."/>
            <person name="Lindquist E.A."/>
            <person name="Lipzen A.M."/>
            <person name="Meier-Kolthoff J.P."/>
            <person name="Ohm R.A."/>
            <person name="Otillar R.P."/>
            <person name="Pangilinan J.L."/>
            <person name="Peng Y."/>
            <person name="Rokas A."/>
            <person name="Rosa C.A."/>
            <person name="Scheuner C."/>
            <person name="Sibirny A.A."/>
            <person name="Slot J.C."/>
            <person name="Stielow J.B."/>
            <person name="Sun H."/>
            <person name="Kurtzman C.P."/>
            <person name="Blackwell M."/>
            <person name="Grigoriev I.V."/>
            <person name="Jeffries T.W."/>
        </authorList>
    </citation>
    <scope>NUCLEOTIDE SEQUENCE [LARGE SCALE GENOMIC DNA]</scope>
    <source>
        <strain evidence="9">ATCC 18201 / CBS 1600 / BCRC 20928 / JCM 3617 / NBRC 0987 / NRRL Y-1542</strain>
        <strain evidence="7">NRRL Y-1542</strain>
    </source>
</reference>
<proteinExistence type="predicted"/>
<keyword evidence="1" id="KW-0547">Nucleotide-binding</keyword>
<gene>
    <name evidence="6" type="primary">ubc6</name>
    <name evidence="6" type="ORF">BN1211_5261</name>
    <name evidence="7" type="ORF">CYBJADRAFT_173234</name>
</gene>
<dbReference type="STRING" id="983966.A0A0H5C896"/>
<dbReference type="EMBL" id="KV453931">
    <property type="protein sequence ID" value="ODV73234.1"/>
    <property type="molecule type" value="Genomic_DNA"/>
</dbReference>
<evidence type="ECO:0000259" key="5">
    <source>
        <dbReference type="PROSITE" id="PS50127"/>
    </source>
</evidence>
<evidence type="ECO:0000256" key="2">
    <source>
        <dbReference type="ARBA" id="ARBA00022786"/>
    </source>
</evidence>
<evidence type="ECO:0000256" key="1">
    <source>
        <dbReference type="ARBA" id="ARBA00022741"/>
    </source>
</evidence>
<name>A0A0H5C896_CYBJN</name>
<dbReference type="RefSeq" id="XP_020070273.1">
    <property type="nucleotide sequence ID" value="XM_020216441.1"/>
</dbReference>
<dbReference type="SMART" id="SM00212">
    <property type="entry name" value="UBCc"/>
    <property type="match status" value="1"/>
</dbReference>
<dbReference type="OMA" id="FTNYHPE"/>
<dbReference type="Proteomes" id="UP000094389">
    <property type="component" value="Unassembled WGS sequence"/>
</dbReference>
<comment type="pathway">
    <text evidence="4">Protein modification.</text>
</comment>
<protein>
    <submittedName>
        <fullName evidence="6">K04554 ubiquitin-conjugating enzyme E2 J2</fullName>
    </submittedName>
    <submittedName>
        <fullName evidence="7">UBC-like protein</fullName>
    </submittedName>
</protein>
<keyword evidence="3" id="KW-0067">ATP-binding</keyword>
<evidence type="ECO:0000313" key="6">
    <source>
        <dbReference type="EMBL" id="CEP24438.1"/>
    </source>
</evidence>
<accession>A0A1E4S145</accession>
<dbReference type="PANTHER" id="PTHR24067">
    <property type="entry name" value="UBIQUITIN-CONJUGATING ENZYME E2"/>
    <property type="match status" value="1"/>
</dbReference>
<reference evidence="6" key="1">
    <citation type="submission" date="2014-12" db="EMBL/GenBank/DDBJ databases">
        <authorList>
            <person name="Jaenicke S."/>
        </authorList>
    </citation>
    <scope>NUCLEOTIDE SEQUENCE [LARGE SCALE GENOMIC DNA]</scope>
    <source>
        <strain evidence="6">CBS1600</strain>
    </source>
</reference>